<sequence>MASSGKILMNERTGALAFDAEEILELQDAPSLVAVDQRRTSVDLATHQGAEAKKLSKSHLFSI</sequence>
<comment type="caution">
    <text evidence="1">The sequence shown here is derived from an EMBL/GenBank/DDBJ whole genome shotgun (WGS) entry which is preliminary data.</text>
</comment>
<name>A0ABR2GPR9_9EUKA</name>
<protein>
    <submittedName>
        <fullName evidence="1">Uncharacterized protein</fullName>
    </submittedName>
</protein>
<keyword evidence="2" id="KW-1185">Reference proteome</keyword>
<evidence type="ECO:0000313" key="2">
    <source>
        <dbReference type="Proteomes" id="UP001470230"/>
    </source>
</evidence>
<organism evidence="1 2">
    <name type="scientific">Tritrichomonas musculus</name>
    <dbReference type="NCBI Taxonomy" id="1915356"/>
    <lineage>
        <taxon>Eukaryota</taxon>
        <taxon>Metamonada</taxon>
        <taxon>Parabasalia</taxon>
        <taxon>Tritrichomonadida</taxon>
        <taxon>Tritrichomonadidae</taxon>
        <taxon>Tritrichomonas</taxon>
    </lineage>
</organism>
<reference evidence="1 2" key="1">
    <citation type="submission" date="2024-04" db="EMBL/GenBank/DDBJ databases">
        <title>Tritrichomonas musculus Genome.</title>
        <authorList>
            <person name="Alves-Ferreira E."/>
            <person name="Grigg M."/>
            <person name="Lorenzi H."/>
            <person name="Galac M."/>
        </authorList>
    </citation>
    <scope>NUCLEOTIDE SEQUENCE [LARGE SCALE GENOMIC DNA]</scope>
    <source>
        <strain evidence="1 2">EAF2021</strain>
    </source>
</reference>
<dbReference type="EMBL" id="JAPFFF010000078">
    <property type="protein sequence ID" value="KAK8835666.1"/>
    <property type="molecule type" value="Genomic_DNA"/>
</dbReference>
<proteinExistence type="predicted"/>
<dbReference type="Proteomes" id="UP001470230">
    <property type="component" value="Unassembled WGS sequence"/>
</dbReference>
<accession>A0ABR2GPR9</accession>
<evidence type="ECO:0000313" key="1">
    <source>
        <dbReference type="EMBL" id="KAK8835666.1"/>
    </source>
</evidence>
<gene>
    <name evidence="1" type="ORF">M9Y10_042381</name>
</gene>